<sequence length="47" mass="5109">MSDDDPHNPVDLFADSAAPNCQRCLMPMEPDDGAWSWQCPDCGAVQA</sequence>
<evidence type="ECO:0000313" key="1">
    <source>
        <dbReference type="EMBL" id="NYG99014.1"/>
    </source>
</evidence>
<evidence type="ECO:0000313" key="2">
    <source>
        <dbReference type="Proteomes" id="UP000553888"/>
    </source>
</evidence>
<dbReference type="EMBL" id="JACBZY010000001">
    <property type="protein sequence ID" value="NYG99014.1"/>
    <property type="molecule type" value="Genomic_DNA"/>
</dbReference>
<reference evidence="1 2" key="1">
    <citation type="submission" date="2020-07" db="EMBL/GenBank/DDBJ databases">
        <title>Sequencing the genomes of 1000 actinobacteria strains.</title>
        <authorList>
            <person name="Klenk H.-P."/>
        </authorList>
    </citation>
    <scope>NUCLEOTIDE SEQUENCE [LARGE SCALE GENOMIC DNA]</scope>
    <source>
        <strain evidence="1 2">DSM 23141</strain>
    </source>
</reference>
<dbReference type="AlphaFoldDB" id="A0A852YCL0"/>
<gene>
    <name evidence="1" type="ORF">BJ979_001640</name>
</gene>
<accession>A0A852YCL0</accession>
<keyword evidence="2" id="KW-1185">Reference proteome</keyword>
<comment type="caution">
    <text evidence="1">The sequence shown here is derived from an EMBL/GenBank/DDBJ whole genome shotgun (WGS) entry which is preliminary data.</text>
</comment>
<name>A0A852YCL0_9MICO</name>
<dbReference type="Proteomes" id="UP000553888">
    <property type="component" value="Unassembled WGS sequence"/>
</dbReference>
<protein>
    <submittedName>
        <fullName evidence="1">Putative RNA-binding Zn-ribbon protein involved in translation (DUF1610 family)</fullName>
    </submittedName>
</protein>
<proteinExistence type="predicted"/>
<dbReference type="RefSeq" id="WP_179566928.1">
    <property type="nucleotide sequence ID" value="NZ_JACBZY010000001.1"/>
</dbReference>
<organism evidence="1 2">
    <name type="scientific">Schumannella luteola</name>
    <dbReference type="NCBI Taxonomy" id="472059"/>
    <lineage>
        <taxon>Bacteria</taxon>
        <taxon>Bacillati</taxon>
        <taxon>Actinomycetota</taxon>
        <taxon>Actinomycetes</taxon>
        <taxon>Micrococcales</taxon>
        <taxon>Microbacteriaceae</taxon>
        <taxon>Schumannella</taxon>
    </lineage>
</organism>